<dbReference type="OrthoDB" id="8622636at2"/>
<reference evidence="5 6" key="1">
    <citation type="submission" date="2018-06" db="EMBL/GenBank/DDBJ databases">
        <authorList>
            <consortium name="Pathogen Informatics"/>
            <person name="Doyle S."/>
        </authorList>
    </citation>
    <scope>NUCLEOTIDE SEQUENCE [LARGE SCALE GENOMIC DNA]</scope>
    <source>
        <strain evidence="5 6">NCTC13316</strain>
    </source>
</reference>
<evidence type="ECO:0000256" key="3">
    <source>
        <dbReference type="PROSITE-ProRule" id="PRU00339"/>
    </source>
</evidence>
<dbReference type="Gene3D" id="1.25.40.10">
    <property type="entry name" value="Tetratricopeptide repeat domain"/>
    <property type="match status" value="3"/>
</dbReference>
<dbReference type="PANTHER" id="PTHR44943">
    <property type="entry name" value="CELLULOSE SYNTHASE OPERON PROTEIN C"/>
    <property type="match status" value="1"/>
</dbReference>
<sequence>MTIKITPIGSCRIHNPFKKFNFKTYSQLNTTDIYGFTHTSAEALQQLKYLQGDYLPSKEIHPILSPRLRFNKNQLRKKTAPSDLYFVEISSAKVAMVNDEYVQMNYIYVYFSEFFLDPERTKKFWSLAAKPNKEELLSFLQADPIYKTYPKEKQKLLSKISVKQMTPDELKQDMIEITNRVKNVVYITHCNVKLPDMSYISSRDNWIKTIEKTGKDIGCKVYNPTHLMMVLGQSLSLQKNGLDSTHYTPLFENRIFNDLQRLYIEPLLNGLHNEETENDKNLLNDELERLKELYEQGEITNVLQQLNNLMRKYPKFSAAKEFFGHILYYLNDYERAIESFKFLDENQELSNDSRLTLIKSYFNLKQFNDVLNNADILFEEEFYEPEVIKLSAMAAQALGEPIKASVYWEQLYKFEDFRLEAASQQALLFEQENDFEKAIKWLNLALEISPNDSNLISALNRMLATVADEKSLELLIERVSSISADEILSIARAALNHNFVLSAAKSLQKALEICPDDPQVKKMIVKISAEWLKFIEDYNFRQKNLKEWMSYLSALLLIQPRQNLAIRIRREYILSQRSEFKDAYNNENYDKAIKAGMNISFLDPTFPGIALLMGRAFFAKNEYSEALSWLIKATTLESKDKHAWILRAKAALKANNFLEALFTVQQMKLYFNSKDNQPSQIKSLSKSVIKGALENIKILLEKGDFERAWEINVALINEAPEDKQVLKVKTLILRRMSDQLKDAESSENQIKLAQSIYNKDPDNIQALRILAVALMKQKKLEESLSYWEKLCILFPEIDSYKKQAQKCLVSRSKKLTEVSA</sequence>
<accession>A0A378K9F9</accession>
<dbReference type="InterPro" id="IPR019734">
    <property type="entry name" value="TPR_rpt"/>
</dbReference>
<dbReference type="Pfam" id="PF13181">
    <property type="entry name" value="TPR_8"/>
    <property type="match status" value="1"/>
</dbReference>
<name>A0A378K9F9_9GAMM</name>
<proteinExistence type="predicted"/>
<evidence type="ECO:0000256" key="4">
    <source>
        <dbReference type="SAM" id="Coils"/>
    </source>
</evidence>
<dbReference type="InterPro" id="IPR051685">
    <property type="entry name" value="Ycf3/AcsC/BcsC/TPR_MFPF"/>
</dbReference>
<dbReference type="SUPFAM" id="SSF48452">
    <property type="entry name" value="TPR-like"/>
    <property type="match status" value="2"/>
</dbReference>
<feature type="coiled-coil region" evidence="4">
    <location>
        <begin position="273"/>
        <end position="300"/>
    </location>
</feature>
<dbReference type="RefSeq" id="WP_115332739.1">
    <property type="nucleotide sequence ID" value="NZ_CAAAHP010000010.1"/>
</dbReference>
<dbReference type="InterPro" id="IPR011990">
    <property type="entry name" value="TPR-like_helical_dom_sf"/>
</dbReference>
<evidence type="ECO:0000313" key="5">
    <source>
        <dbReference type="EMBL" id="STX81346.1"/>
    </source>
</evidence>
<keyword evidence="1" id="KW-0677">Repeat</keyword>
<dbReference type="AlphaFoldDB" id="A0A378K9F9"/>
<dbReference type="PROSITE" id="PS50005">
    <property type="entry name" value="TPR"/>
    <property type="match status" value="1"/>
</dbReference>
<dbReference type="SMART" id="SM00028">
    <property type="entry name" value="TPR"/>
    <property type="match status" value="4"/>
</dbReference>
<keyword evidence="4" id="KW-0175">Coiled coil</keyword>
<evidence type="ECO:0000313" key="6">
    <source>
        <dbReference type="Proteomes" id="UP000254794"/>
    </source>
</evidence>
<dbReference type="PANTHER" id="PTHR44943:SF8">
    <property type="entry name" value="TPR REPEAT-CONTAINING PROTEIN MJ0263"/>
    <property type="match status" value="1"/>
</dbReference>
<organism evidence="5 6">
    <name type="scientific">Legionella busanensis</name>
    <dbReference type="NCBI Taxonomy" id="190655"/>
    <lineage>
        <taxon>Bacteria</taxon>
        <taxon>Pseudomonadati</taxon>
        <taxon>Pseudomonadota</taxon>
        <taxon>Gammaproteobacteria</taxon>
        <taxon>Legionellales</taxon>
        <taxon>Legionellaceae</taxon>
        <taxon>Legionella</taxon>
    </lineage>
</organism>
<protein>
    <submittedName>
        <fullName evidence="5">Vi polysaccharide biosynthesis protein TviD</fullName>
    </submittedName>
</protein>
<evidence type="ECO:0000256" key="1">
    <source>
        <dbReference type="ARBA" id="ARBA00022737"/>
    </source>
</evidence>
<keyword evidence="2 3" id="KW-0802">TPR repeat</keyword>
<gene>
    <name evidence="5" type="ORF">NCTC13316_03215</name>
</gene>
<dbReference type="EMBL" id="UGOD01000003">
    <property type="protein sequence ID" value="STX81346.1"/>
    <property type="molecule type" value="Genomic_DNA"/>
</dbReference>
<dbReference type="Proteomes" id="UP000254794">
    <property type="component" value="Unassembled WGS sequence"/>
</dbReference>
<keyword evidence="6" id="KW-1185">Reference proteome</keyword>
<feature type="repeat" description="TPR" evidence="3">
    <location>
        <begin position="419"/>
        <end position="452"/>
    </location>
</feature>
<evidence type="ECO:0000256" key="2">
    <source>
        <dbReference type="ARBA" id="ARBA00022803"/>
    </source>
</evidence>